<evidence type="ECO:0000313" key="2">
    <source>
        <dbReference type="Proteomes" id="UP000318237"/>
    </source>
</evidence>
<protein>
    <submittedName>
        <fullName evidence="1">Uncharacterized protein</fullName>
    </submittedName>
</protein>
<dbReference type="Proteomes" id="UP000318237">
    <property type="component" value="Chromosome"/>
</dbReference>
<dbReference type="AlphaFoldDB" id="A0A4Y5ZNY6"/>
<organism evidence="1 2">
    <name type="scientific">Enterobacter hormaechei</name>
    <dbReference type="NCBI Taxonomy" id="158836"/>
    <lineage>
        <taxon>Bacteria</taxon>
        <taxon>Pseudomonadati</taxon>
        <taxon>Pseudomonadota</taxon>
        <taxon>Gammaproteobacteria</taxon>
        <taxon>Enterobacterales</taxon>
        <taxon>Enterobacteriaceae</taxon>
        <taxon>Enterobacter</taxon>
        <taxon>Enterobacter cloacae complex</taxon>
    </lineage>
</organism>
<sequence length="93" mass="10563">MKVPMQTSMAQGDWAIDIDGKSASIDTQYATPTKNLKGGEVYHNDGEGGGNLNIYWDKTKPDDYFIEYQKPEHEFSEQVSDDVYYCTKNAGEW</sequence>
<gene>
    <name evidence="1" type="ORF">EIN43_05630</name>
</gene>
<dbReference type="EMBL" id="CP041054">
    <property type="protein sequence ID" value="QDE47251.1"/>
    <property type="molecule type" value="Genomic_DNA"/>
</dbReference>
<proteinExistence type="predicted"/>
<accession>A0A4Y5ZNY6</accession>
<reference evidence="1 2" key="1">
    <citation type="submission" date="2019-06" db="EMBL/GenBank/DDBJ databases">
        <title>Whole genome sequencing of XDR Enterobacter.</title>
        <authorList>
            <person name="Gnana Soundari P."/>
            <person name="Vijayakumar R."/>
            <person name="Krishnan P."/>
        </authorList>
    </citation>
    <scope>NUCLEOTIDE SEQUENCE [LARGE SCALE GENOMIC DNA]</scope>
    <source>
        <strain evidence="1 2">C126</strain>
    </source>
</reference>
<name>A0A4Y5ZNY6_9ENTR</name>
<evidence type="ECO:0000313" key="1">
    <source>
        <dbReference type="EMBL" id="QDE47251.1"/>
    </source>
</evidence>